<proteinExistence type="inferred from homology"/>
<dbReference type="InterPro" id="IPR042100">
    <property type="entry name" value="Bug_dom1"/>
</dbReference>
<name>A0AAE5ZIN6_CUPNH</name>
<evidence type="ECO:0000313" key="3">
    <source>
        <dbReference type="EMBL" id="QCC03096.1"/>
    </source>
</evidence>
<dbReference type="AlphaFoldDB" id="A0AAE5ZIN6"/>
<reference evidence="3 4" key="1">
    <citation type="submission" date="2019-04" db="EMBL/GenBank/DDBJ databases">
        <title>Long-read de novo sequencing of Cupriavidus necator H16.</title>
        <authorList>
            <person name="Little G.T."/>
            <person name="Ehsaan M."/>
            <person name="Arenas-Lopez C."/>
            <person name="Jawed K."/>
            <person name="Winzer K."/>
            <person name="Kovacs K."/>
            <person name="Malys N."/>
            <person name="Minton N.P."/>
        </authorList>
    </citation>
    <scope>NUCLEOTIDE SEQUENCE [LARGE SCALE GENOMIC DNA]</scope>
    <source>
        <strain evidence="3 4">H16</strain>
    </source>
</reference>
<dbReference type="PANTHER" id="PTHR42928">
    <property type="entry name" value="TRICARBOXYLATE-BINDING PROTEIN"/>
    <property type="match status" value="1"/>
</dbReference>
<dbReference type="PANTHER" id="PTHR42928:SF5">
    <property type="entry name" value="BLR1237 PROTEIN"/>
    <property type="match status" value="1"/>
</dbReference>
<dbReference type="Proteomes" id="UP000296079">
    <property type="component" value="Chromosome 2"/>
</dbReference>
<dbReference type="Gene3D" id="3.40.190.150">
    <property type="entry name" value="Bordetella uptake gene, domain 1"/>
    <property type="match status" value="1"/>
</dbReference>
<organism evidence="3 4">
    <name type="scientific">Cupriavidus necator (strain ATCC 17699 / DSM 428 / KCTC 22496 / NCIMB 10442 / H16 / Stanier 337)</name>
    <name type="common">Ralstonia eutropha</name>
    <dbReference type="NCBI Taxonomy" id="381666"/>
    <lineage>
        <taxon>Bacteria</taxon>
        <taxon>Pseudomonadati</taxon>
        <taxon>Pseudomonadota</taxon>
        <taxon>Betaproteobacteria</taxon>
        <taxon>Burkholderiales</taxon>
        <taxon>Burkholderiaceae</taxon>
        <taxon>Cupriavidus</taxon>
    </lineage>
</organism>
<dbReference type="PIRSF" id="PIRSF017082">
    <property type="entry name" value="YflP"/>
    <property type="match status" value="1"/>
</dbReference>
<evidence type="ECO:0000313" key="4">
    <source>
        <dbReference type="Proteomes" id="UP000296079"/>
    </source>
</evidence>
<comment type="similarity">
    <text evidence="1">Belongs to the UPF0065 (bug) family.</text>
</comment>
<gene>
    <name evidence="3" type="ORF">E6A55_20990</name>
</gene>
<feature type="region of interest" description="Disordered" evidence="2">
    <location>
        <begin position="1"/>
        <end position="27"/>
    </location>
</feature>
<dbReference type="Pfam" id="PF03401">
    <property type="entry name" value="TctC"/>
    <property type="match status" value="1"/>
</dbReference>
<evidence type="ECO:0000256" key="2">
    <source>
        <dbReference type="SAM" id="MobiDB-lite"/>
    </source>
</evidence>
<protein>
    <submittedName>
        <fullName evidence="3">Tripartite tricarboxylate transporter substrate binding protein</fullName>
    </submittedName>
</protein>
<evidence type="ECO:0000256" key="1">
    <source>
        <dbReference type="ARBA" id="ARBA00006987"/>
    </source>
</evidence>
<dbReference type="SUPFAM" id="SSF53850">
    <property type="entry name" value="Periplasmic binding protein-like II"/>
    <property type="match status" value="1"/>
</dbReference>
<dbReference type="InterPro" id="IPR005064">
    <property type="entry name" value="BUG"/>
</dbReference>
<dbReference type="EMBL" id="CP039288">
    <property type="protein sequence ID" value="QCC03096.1"/>
    <property type="molecule type" value="Genomic_DNA"/>
</dbReference>
<sequence>MIGSGGDHGRIGQSRSGRLHGPGRNIPKRRRHMLIRCKRALLPVMAIIWGTGSLAQTYPDKPVTLIVPASAGGVVDALARAYGDEFRKLTGQPMVVVNKPGASAMVGTQMAARSAPDGYTLLMTQATSILNGPLMTKKMPYDARRDLAFITQVGTGNLVVAVGKDVPARNMQEFIAWAKANRGQVNYGSYGVGGTAHLVSAYLSSSRNLEMSHVPYPGEAPEIQGLAGGAVQCAIASAGALAPHLASGRVRALAVIADKRLAALPDVPTMAEAGLRDPEFRPQSWIVLMAPAGTPQNVLAFVEKTSRDIIHSTPMKARFQAYGIEPVGNSSAEFRHNFEALMPVMERLIKVSGAAGE</sequence>
<dbReference type="Gene3D" id="3.40.190.10">
    <property type="entry name" value="Periplasmic binding protein-like II"/>
    <property type="match status" value="1"/>
</dbReference>
<dbReference type="CDD" id="cd07012">
    <property type="entry name" value="PBP2_Bug_TTT"/>
    <property type="match status" value="1"/>
</dbReference>
<accession>A0AAE5ZIN6</accession>